<dbReference type="PANTHER" id="PTHR30509">
    <property type="entry name" value="P-HYDROXYBENZOIC ACID EFFLUX PUMP SUBUNIT-RELATED"/>
    <property type="match status" value="1"/>
</dbReference>
<comment type="subcellular location">
    <subcellularLocation>
        <location evidence="1">Cell membrane</location>
        <topology evidence="1">Multi-pass membrane protein</topology>
    </subcellularLocation>
</comment>
<feature type="transmembrane region" description="Helical" evidence="6">
    <location>
        <begin position="461"/>
        <end position="480"/>
    </location>
</feature>
<sequence>MPAFPDFALTVLERLLSWRPRSLRPPGAGRLSHLRWLYAPKAEAVGFALRTTAAAILSLILAMWMELDDPQWAPMTVWIVAQGSRGESLSKARWRLVGTAIGAISAVALVAAFPQAPWLFFPAIGIWIGLCCGVATLVRNFRSYALVLSGYTCAIIALDAVRSPNDVFMIAMSRSTYIVLGIACESLIAGLLSHNLADTARRNIREKLLTALTSTSGAIADLLAGNEEAFVRSRALFGTILTINDQIEFSEIEMGPHGHEGDHARAALATVSVLLSRGLGMTARLRALGTAHQGFTETSLLVRTFLQGLPPRLKQDEDLPAVLADLRALRGVCRQQIVNALTEESNGQHPPDSPEIQALLDGRILHSALEELLAELQQALEEFDASHRVIRGDRFHFRLKSHRDLKEAAHNGIRAAVAITSAGLIWEVTAWPSGLAFIIMVALTCGLFATRENPVLATMNFLLGAVWAVGVSFVLVVLILPHPADFEILAACLAPPMIAGGLATRNPATAGAAASYTLFLSNLIGPSNQGRLDEIAYFNSSLSLLASIGFSVLIFRTVLPFSSKAERLRMRERNLHDLHHLASALPIPQTHDWIGLNTDRFARLIRHAGPTPTPTIEAYLQGTLSVMTIGLNIIRVRTVLAREQLPLQARRPLLLVLRRMAQLTGKHGRTARAARTAVASLRAIEARETNIGARIELTRAIAYLLVISNELDANAVFLDTSRSYRPQPPA</sequence>
<feature type="transmembrane region" description="Helical" evidence="6">
    <location>
        <begin position="145"/>
        <end position="163"/>
    </location>
</feature>
<accession>A0A7W4J1T2</accession>
<keyword evidence="2" id="KW-1003">Cell membrane</keyword>
<feature type="transmembrane region" description="Helical" evidence="6">
    <location>
        <begin position="432"/>
        <end position="449"/>
    </location>
</feature>
<feature type="transmembrane region" description="Helical" evidence="6">
    <location>
        <begin position="94"/>
        <end position="113"/>
    </location>
</feature>
<evidence type="ECO:0000256" key="5">
    <source>
        <dbReference type="ARBA" id="ARBA00023136"/>
    </source>
</evidence>
<reference evidence="7 8" key="1">
    <citation type="submission" date="2020-04" db="EMBL/GenBank/DDBJ databases">
        <title>Description of novel Gluconacetobacter.</title>
        <authorList>
            <person name="Sombolestani A."/>
        </authorList>
    </citation>
    <scope>NUCLEOTIDE SEQUENCE [LARGE SCALE GENOMIC DNA]</scope>
    <source>
        <strain evidence="7 8">LMG 27724</strain>
    </source>
</reference>
<evidence type="ECO:0000313" key="7">
    <source>
        <dbReference type="EMBL" id="MBB2173076.1"/>
    </source>
</evidence>
<keyword evidence="4 6" id="KW-1133">Transmembrane helix</keyword>
<feature type="transmembrane region" description="Helical" evidence="6">
    <location>
        <begin position="44"/>
        <end position="65"/>
    </location>
</feature>
<feature type="transmembrane region" description="Helical" evidence="6">
    <location>
        <begin position="119"/>
        <end position="138"/>
    </location>
</feature>
<evidence type="ECO:0000256" key="1">
    <source>
        <dbReference type="ARBA" id="ARBA00004651"/>
    </source>
</evidence>
<dbReference type="GO" id="GO:0022857">
    <property type="term" value="F:transmembrane transporter activity"/>
    <property type="evidence" value="ECO:0007669"/>
    <property type="project" value="InterPro"/>
</dbReference>
<comment type="caution">
    <text evidence="7">The sequence shown here is derived from an EMBL/GenBank/DDBJ whole genome shotgun (WGS) entry which is preliminary data.</text>
</comment>
<feature type="transmembrane region" description="Helical" evidence="6">
    <location>
        <begin position="175"/>
        <end position="197"/>
    </location>
</feature>
<evidence type="ECO:0000256" key="6">
    <source>
        <dbReference type="SAM" id="Phobius"/>
    </source>
</evidence>
<organism evidence="7 8">
    <name type="scientific">Gluconacetobacter asukensis</name>
    <dbReference type="NCBI Taxonomy" id="1017181"/>
    <lineage>
        <taxon>Bacteria</taxon>
        <taxon>Pseudomonadati</taxon>
        <taxon>Pseudomonadota</taxon>
        <taxon>Alphaproteobacteria</taxon>
        <taxon>Acetobacterales</taxon>
        <taxon>Acetobacteraceae</taxon>
        <taxon>Gluconacetobacter</taxon>
    </lineage>
</organism>
<dbReference type="Proteomes" id="UP000577891">
    <property type="component" value="Unassembled WGS sequence"/>
</dbReference>
<gene>
    <name evidence="7" type="ORF">HLH35_13265</name>
</gene>
<dbReference type="PANTHER" id="PTHR30509:SF40">
    <property type="entry name" value="BLR3852 PROTEIN"/>
    <property type="match status" value="1"/>
</dbReference>
<evidence type="ECO:0000256" key="2">
    <source>
        <dbReference type="ARBA" id="ARBA00022475"/>
    </source>
</evidence>
<dbReference type="EMBL" id="JABEQE010000011">
    <property type="protein sequence ID" value="MBB2173076.1"/>
    <property type="molecule type" value="Genomic_DNA"/>
</dbReference>
<dbReference type="RefSeq" id="WP_182979585.1">
    <property type="nucleotide sequence ID" value="NZ_BAABGB010000007.1"/>
</dbReference>
<feature type="transmembrane region" description="Helical" evidence="6">
    <location>
        <begin position="535"/>
        <end position="559"/>
    </location>
</feature>
<dbReference type="Pfam" id="PF04632">
    <property type="entry name" value="FUSC"/>
    <property type="match status" value="1"/>
</dbReference>
<keyword evidence="5 6" id="KW-0472">Membrane</keyword>
<proteinExistence type="predicted"/>
<evidence type="ECO:0000256" key="3">
    <source>
        <dbReference type="ARBA" id="ARBA00022692"/>
    </source>
</evidence>
<evidence type="ECO:0000256" key="4">
    <source>
        <dbReference type="ARBA" id="ARBA00022989"/>
    </source>
</evidence>
<dbReference type="AlphaFoldDB" id="A0A7W4J1T2"/>
<dbReference type="GO" id="GO:0005886">
    <property type="term" value="C:plasma membrane"/>
    <property type="evidence" value="ECO:0007669"/>
    <property type="project" value="UniProtKB-SubCell"/>
</dbReference>
<keyword evidence="3 6" id="KW-0812">Transmembrane</keyword>
<protein>
    <submittedName>
        <fullName evidence="7">FUSC family protein</fullName>
    </submittedName>
</protein>
<dbReference type="InterPro" id="IPR006726">
    <property type="entry name" value="PHBA_efflux_AaeB/fusaric-R"/>
</dbReference>
<keyword evidence="8" id="KW-1185">Reference proteome</keyword>
<name>A0A7W4J1T2_9PROT</name>
<evidence type="ECO:0000313" key="8">
    <source>
        <dbReference type="Proteomes" id="UP000577891"/>
    </source>
</evidence>